<dbReference type="GO" id="GO:0009279">
    <property type="term" value="C:cell outer membrane"/>
    <property type="evidence" value="ECO:0007669"/>
    <property type="project" value="UniProtKB-SubCell"/>
</dbReference>
<dbReference type="InterPro" id="IPR036942">
    <property type="entry name" value="Beta-barrel_TonB_sf"/>
</dbReference>
<organism evidence="5">
    <name type="scientific">mine drainage metagenome</name>
    <dbReference type="NCBI Taxonomy" id="410659"/>
    <lineage>
        <taxon>unclassified sequences</taxon>
        <taxon>metagenomes</taxon>
        <taxon>ecological metagenomes</taxon>
    </lineage>
</organism>
<name>T1DFX9_9ZZZZ</name>
<dbReference type="AlphaFoldDB" id="T1DFX9"/>
<feature type="domain" description="TonB-dependent receptor-like beta-barrel" evidence="4">
    <location>
        <begin position="123"/>
        <end position="253"/>
    </location>
</feature>
<evidence type="ECO:0000256" key="1">
    <source>
        <dbReference type="ARBA" id="ARBA00004442"/>
    </source>
</evidence>
<protein>
    <submittedName>
        <fullName evidence="5">TonB-dependent receptor, beta-barrel domain protein</fullName>
    </submittedName>
</protein>
<dbReference type="Gene3D" id="2.40.170.20">
    <property type="entry name" value="TonB-dependent receptor, beta-barrel domain"/>
    <property type="match status" value="1"/>
</dbReference>
<accession>T1DFX9</accession>
<evidence type="ECO:0000259" key="4">
    <source>
        <dbReference type="Pfam" id="PF00593"/>
    </source>
</evidence>
<proteinExistence type="predicted"/>
<dbReference type="EMBL" id="AUZX01000837">
    <property type="protein sequence ID" value="EQD80234.1"/>
    <property type="molecule type" value="Genomic_DNA"/>
</dbReference>
<dbReference type="InterPro" id="IPR000531">
    <property type="entry name" value="Beta-barrel_TonB"/>
</dbReference>
<keyword evidence="2" id="KW-0472">Membrane</keyword>
<comment type="caution">
    <text evidence="5">The sequence shown here is derived from an EMBL/GenBank/DDBJ whole genome shotgun (WGS) entry which is preliminary data.</text>
</comment>
<reference evidence="5" key="1">
    <citation type="submission" date="2013-08" db="EMBL/GenBank/DDBJ databases">
        <authorList>
            <person name="Mendez C."/>
            <person name="Richter M."/>
            <person name="Ferrer M."/>
            <person name="Sanchez J."/>
        </authorList>
    </citation>
    <scope>NUCLEOTIDE SEQUENCE</scope>
</reference>
<dbReference type="PANTHER" id="PTHR47234:SF1">
    <property type="entry name" value="TONB-DEPENDENT RECEPTOR"/>
    <property type="match status" value="1"/>
</dbReference>
<keyword evidence="3" id="KW-0998">Cell outer membrane</keyword>
<keyword evidence="5" id="KW-0675">Receptor</keyword>
<evidence type="ECO:0000313" key="5">
    <source>
        <dbReference type="EMBL" id="EQD80234.1"/>
    </source>
</evidence>
<evidence type="ECO:0000256" key="3">
    <source>
        <dbReference type="ARBA" id="ARBA00023237"/>
    </source>
</evidence>
<dbReference type="Pfam" id="PF00593">
    <property type="entry name" value="TonB_dep_Rec_b-barrel"/>
    <property type="match status" value="1"/>
</dbReference>
<reference evidence="5" key="2">
    <citation type="journal article" date="2014" name="ISME J.">
        <title>Microbial stratification in low pH oxic and suboxic macroscopic growths along an acid mine drainage.</title>
        <authorList>
            <person name="Mendez-Garcia C."/>
            <person name="Mesa V."/>
            <person name="Sprenger R.R."/>
            <person name="Richter M."/>
            <person name="Diez M.S."/>
            <person name="Solano J."/>
            <person name="Bargiela R."/>
            <person name="Golyshina O.V."/>
            <person name="Manteca A."/>
            <person name="Ramos J.L."/>
            <person name="Gallego J.R."/>
            <person name="Llorente I."/>
            <person name="Martins Dos Santos V.A."/>
            <person name="Jensen O.N."/>
            <person name="Pelaez A.I."/>
            <person name="Sanchez J."/>
            <person name="Ferrer M."/>
        </authorList>
    </citation>
    <scope>NUCLEOTIDE SEQUENCE</scope>
</reference>
<dbReference type="SUPFAM" id="SSF56935">
    <property type="entry name" value="Porins"/>
    <property type="match status" value="1"/>
</dbReference>
<comment type="subcellular location">
    <subcellularLocation>
        <location evidence="1">Cell outer membrane</location>
    </subcellularLocation>
</comment>
<feature type="non-terminal residue" evidence="5">
    <location>
        <position position="323"/>
    </location>
</feature>
<dbReference type="PANTHER" id="PTHR47234">
    <property type="match status" value="1"/>
</dbReference>
<gene>
    <name evidence="5" type="ORF">B1A_01104</name>
</gene>
<sequence length="323" mass="35494">MQWSHMGMEDFVLKFNGTVFKLPAGPFKMAFGTEVLHQTESIANGASRTDEPAYGIYESSALPPVGYEGVGCAAPLACPPRTRPDQFAWDNIVGKSRLVGSFFTEFYVPVIGPQQHVPLVRSLRMDAAVRYDHYSDFGGTTNPQISLTWVTSRALRFNGSWGTSYRAPSLVDLNPFVFSVKTYIPGFPTNTGNPAIPQFANVGWVFGDQSNLKPETAKTWSLGFDLTPRQTPGLDVSSTFYDINYSNEIFGPPLFPEALLNPADYQLYKSYIHPVSNPANCSASNPDYAPGMQPFLNAVGIYGIVTPAELCTTNLWIDGRTTN</sequence>
<evidence type="ECO:0000256" key="2">
    <source>
        <dbReference type="ARBA" id="ARBA00023136"/>
    </source>
</evidence>